<proteinExistence type="predicted"/>
<protein>
    <submittedName>
        <fullName evidence="1">Uncharacterized protein</fullName>
    </submittedName>
</protein>
<gene>
    <name evidence="1" type="ORF">NM208_g16086</name>
</gene>
<reference evidence="1" key="1">
    <citation type="submission" date="2022-08" db="EMBL/GenBank/DDBJ databases">
        <title>Genome Sequence of Fusarium decemcellulare.</title>
        <authorList>
            <person name="Buettner E."/>
        </authorList>
    </citation>
    <scope>NUCLEOTIDE SEQUENCE</scope>
    <source>
        <strain evidence="1">Babe19</strain>
    </source>
</reference>
<dbReference type="EMBL" id="JANRMS010004733">
    <property type="protein sequence ID" value="KAJ3506366.1"/>
    <property type="molecule type" value="Genomic_DNA"/>
</dbReference>
<sequence length="281" mass="31542">MASLTSAATGGEMQFPQGRKWPGLGPSSSVGIQPTDPTLGAPLPAISHPNQRAESTQPRDRARRTAAKAMNEPMPSHSMAACPQPFIFGFIMSRPRHEITAERVIAGGWIATVDPREPFALGMRIRDAHEFRRTKPRFDFIRDFETVNGIGGRPIDDTLHELRVRTTYPLRETGLPPGLAIRVEVLEIPQIGLEGDVVRCVGEQRDYACRQQPLSCAYNEMKALEDVILKAQNVWMLLPEPAHRESRRILRCKLSGRNTIISHEIGYKLHQMIVHVHVRRV</sequence>
<evidence type="ECO:0000313" key="1">
    <source>
        <dbReference type="EMBL" id="KAJ3506366.1"/>
    </source>
</evidence>
<dbReference type="Proteomes" id="UP001148629">
    <property type="component" value="Unassembled WGS sequence"/>
</dbReference>
<organism evidence="1 2">
    <name type="scientific">Fusarium decemcellulare</name>
    <dbReference type="NCBI Taxonomy" id="57161"/>
    <lineage>
        <taxon>Eukaryota</taxon>
        <taxon>Fungi</taxon>
        <taxon>Dikarya</taxon>
        <taxon>Ascomycota</taxon>
        <taxon>Pezizomycotina</taxon>
        <taxon>Sordariomycetes</taxon>
        <taxon>Hypocreomycetidae</taxon>
        <taxon>Hypocreales</taxon>
        <taxon>Nectriaceae</taxon>
        <taxon>Fusarium</taxon>
        <taxon>Fusarium decemcellulare species complex</taxon>
    </lineage>
</organism>
<name>A0ACC1RFE1_9HYPO</name>
<comment type="caution">
    <text evidence="1">The sequence shown here is derived from an EMBL/GenBank/DDBJ whole genome shotgun (WGS) entry which is preliminary data.</text>
</comment>
<accession>A0ACC1RFE1</accession>
<keyword evidence="2" id="KW-1185">Reference proteome</keyword>
<evidence type="ECO:0000313" key="2">
    <source>
        <dbReference type="Proteomes" id="UP001148629"/>
    </source>
</evidence>